<sequence length="66" mass="7630">MEMSKVDQEIEGSVIVGTWKPVREREGVKGSSWRGVAWLPFIHFLDGPPKNRPDNWRKLCEGTLYD</sequence>
<organism evidence="1">
    <name type="scientific">Cucumis melo</name>
    <name type="common">Muskmelon</name>
    <dbReference type="NCBI Taxonomy" id="3656"/>
    <lineage>
        <taxon>Eukaryota</taxon>
        <taxon>Viridiplantae</taxon>
        <taxon>Streptophyta</taxon>
        <taxon>Embryophyta</taxon>
        <taxon>Tracheophyta</taxon>
        <taxon>Spermatophyta</taxon>
        <taxon>Magnoliopsida</taxon>
        <taxon>eudicotyledons</taxon>
        <taxon>Gunneridae</taxon>
        <taxon>Pentapetalae</taxon>
        <taxon>rosids</taxon>
        <taxon>fabids</taxon>
        <taxon>Cucurbitales</taxon>
        <taxon>Cucurbitaceae</taxon>
        <taxon>Benincaseae</taxon>
        <taxon>Cucumis</taxon>
    </lineage>
</organism>
<evidence type="ECO:0000313" key="1">
    <source>
        <dbReference type="EnsemblPlants" id="MELO3C009214.2.1"/>
    </source>
</evidence>
<proteinExistence type="predicted"/>
<reference evidence="1" key="1">
    <citation type="submission" date="2023-03" db="UniProtKB">
        <authorList>
            <consortium name="EnsemblPlants"/>
        </authorList>
    </citation>
    <scope>IDENTIFICATION</scope>
</reference>
<protein>
    <submittedName>
        <fullName evidence="1">Uncharacterized protein</fullName>
    </submittedName>
</protein>
<dbReference type="EnsemblPlants" id="MELO3C009214.2.1">
    <property type="protein sequence ID" value="MELO3C009214.2.1"/>
    <property type="gene ID" value="MELO3C009214.2"/>
</dbReference>
<name>A0A9I9CVK1_CUCME</name>
<accession>A0A9I9CVK1</accession>
<dbReference type="Gramene" id="MELO3C009214.2.1">
    <property type="protein sequence ID" value="MELO3C009214.2.1"/>
    <property type="gene ID" value="MELO3C009214.2"/>
</dbReference>
<dbReference type="AlphaFoldDB" id="A0A9I9CVK1"/>